<dbReference type="InterPro" id="IPR036237">
    <property type="entry name" value="Xyl_isomerase-like_sf"/>
</dbReference>
<dbReference type="PANTHER" id="PTHR12110:SF53">
    <property type="entry name" value="BLR5974 PROTEIN"/>
    <property type="match status" value="1"/>
</dbReference>
<evidence type="ECO:0000259" key="1">
    <source>
        <dbReference type="Pfam" id="PF01261"/>
    </source>
</evidence>
<feature type="domain" description="Xylose isomerase-like TIM barrel" evidence="1">
    <location>
        <begin position="48"/>
        <end position="255"/>
    </location>
</feature>
<dbReference type="AlphaFoldDB" id="A0A841UAK4"/>
<dbReference type="Proteomes" id="UP000553776">
    <property type="component" value="Unassembled WGS sequence"/>
</dbReference>
<protein>
    <submittedName>
        <fullName evidence="2">Sugar phosphate isomerase/epimerase</fullName>
    </submittedName>
</protein>
<dbReference type="Pfam" id="PF01261">
    <property type="entry name" value="AP_endonuc_2"/>
    <property type="match status" value="1"/>
</dbReference>
<evidence type="ECO:0000313" key="2">
    <source>
        <dbReference type="EMBL" id="MBB6694960.1"/>
    </source>
</evidence>
<accession>A0A841UAK4</accession>
<dbReference type="SUPFAM" id="SSF51658">
    <property type="entry name" value="Xylose isomerase-like"/>
    <property type="match status" value="1"/>
</dbReference>
<dbReference type="Gene3D" id="3.20.20.150">
    <property type="entry name" value="Divalent-metal-dependent TIM barrel enzymes"/>
    <property type="match status" value="1"/>
</dbReference>
<dbReference type="GO" id="GO:0016853">
    <property type="term" value="F:isomerase activity"/>
    <property type="evidence" value="ECO:0007669"/>
    <property type="project" value="UniProtKB-KW"/>
</dbReference>
<keyword evidence="3" id="KW-1185">Reference proteome</keyword>
<sequence length="279" mass="31047">MSYLSVSTWSLHRLLGPLRWTYWEEETRQHKTAVQEQPEELTLLELPAEAARRGYRAVEICHFHFPSTEQEYLSRLREAFASAAVSFDTLLLDYGDLTSADETRRRADAELAKKWISVAAEAGAKRIRIIAGEAEPDDEAAIGLSARELNELGRFADALGVRVVTENFKALTSTGRSCEKLLGRLNPGIGMITDFGNFEPPSKYGEFGLILPRSASVHVKPIYDENGIPDEEELLRCLDAVKASGYDGPAVLIYDGPGDMWEGLERVRAIVEPYLGIES</sequence>
<dbReference type="InterPro" id="IPR013022">
    <property type="entry name" value="Xyl_isomerase-like_TIM-brl"/>
</dbReference>
<dbReference type="EMBL" id="JACJVR010000110">
    <property type="protein sequence ID" value="MBB6694960.1"/>
    <property type="molecule type" value="Genomic_DNA"/>
</dbReference>
<organism evidence="2 3">
    <name type="scientific">Cohnella xylanilytica</name>
    <dbReference type="NCBI Taxonomy" id="557555"/>
    <lineage>
        <taxon>Bacteria</taxon>
        <taxon>Bacillati</taxon>
        <taxon>Bacillota</taxon>
        <taxon>Bacilli</taxon>
        <taxon>Bacillales</taxon>
        <taxon>Paenibacillaceae</taxon>
        <taxon>Cohnella</taxon>
    </lineage>
</organism>
<name>A0A841UAK4_9BACL</name>
<evidence type="ECO:0000313" key="3">
    <source>
        <dbReference type="Proteomes" id="UP000553776"/>
    </source>
</evidence>
<dbReference type="PANTHER" id="PTHR12110">
    <property type="entry name" value="HYDROXYPYRUVATE ISOMERASE"/>
    <property type="match status" value="1"/>
</dbReference>
<keyword evidence="2" id="KW-0413">Isomerase</keyword>
<dbReference type="InterPro" id="IPR050312">
    <property type="entry name" value="IolE/XylAMocC-like"/>
</dbReference>
<proteinExistence type="predicted"/>
<comment type="caution">
    <text evidence="2">The sequence shown here is derived from an EMBL/GenBank/DDBJ whole genome shotgun (WGS) entry which is preliminary data.</text>
</comment>
<dbReference type="RefSeq" id="WP_185138921.1">
    <property type="nucleotide sequence ID" value="NZ_BORM01000018.1"/>
</dbReference>
<gene>
    <name evidence="2" type="ORF">H7B90_26550</name>
</gene>
<reference evidence="2 3" key="1">
    <citation type="submission" date="2020-08" db="EMBL/GenBank/DDBJ databases">
        <title>Cohnella phylogeny.</title>
        <authorList>
            <person name="Dunlap C."/>
        </authorList>
    </citation>
    <scope>NUCLEOTIDE SEQUENCE [LARGE SCALE GENOMIC DNA]</scope>
    <source>
        <strain evidence="2 3">DSM 25239</strain>
    </source>
</reference>